<dbReference type="InterPro" id="IPR000718">
    <property type="entry name" value="Peptidase_M13"/>
</dbReference>
<dbReference type="Proteomes" id="UP000663881">
    <property type="component" value="Unassembled WGS sequence"/>
</dbReference>
<comment type="caution">
    <text evidence="3">The sequence shown here is derived from an EMBL/GenBank/DDBJ whole genome shotgun (WGS) entry which is preliminary data.</text>
</comment>
<organism evidence="3 4">
    <name type="scientific">Adineta steineri</name>
    <dbReference type="NCBI Taxonomy" id="433720"/>
    <lineage>
        <taxon>Eukaryota</taxon>
        <taxon>Metazoa</taxon>
        <taxon>Spiralia</taxon>
        <taxon>Gnathifera</taxon>
        <taxon>Rotifera</taxon>
        <taxon>Eurotatoria</taxon>
        <taxon>Bdelloidea</taxon>
        <taxon>Adinetida</taxon>
        <taxon>Adinetidae</taxon>
        <taxon>Adineta</taxon>
    </lineage>
</organism>
<evidence type="ECO:0000259" key="2">
    <source>
        <dbReference type="Pfam" id="PF01431"/>
    </source>
</evidence>
<dbReference type="InterPro" id="IPR024079">
    <property type="entry name" value="MetalloPept_cat_dom_sf"/>
</dbReference>
<proteinExistence type="inferred from homology"/>
<dbReference type="EMBL" id="CAJOAY010025681">
    <property type="protein sequence ID" value="CAF4385092.1"/>
    <property type="molecule type" value="Genomic_DNA"/>
</dbReference>
<dbReference type="InterPro" id="IPR042089">
    <property type="entry name" value="Peptidase_M13_dom_2"/>
</dbReference>
<evidence type="ECO:0000313" key="4">
    <source>
        <dbReference type="Proteomes" id="UP000663881"/>
    </source>
</evidence>
<dbReference type="GO" id="GO:0005886">
    <property type="term" value="C:plasma membrane"/>
    <property type="evidence" value="ECO:0007669"/>
    <property type="project" value="TreeGrafter"/>
</dbReference>
<dbReference type="GO" id="GO:0016485">
    <property type="term" value="P:protein processing"/>
    <property type="evidence" value="ECO:0007669"/>
    <property type="project" value="TreeGrafter"/>
</dbReference>
<dbReference type="Gene3D" id="1.10.1380.10">
    <property type="entry name" value="Neutral endopeptidase , domain2"/>
    <property type="match status" value="1"/>
</dbReference>
<dbReference type="AlphaFoldDB" id="A0A820N5X9"/>
<accession>A0A820N5X9</accession>
<feature type="non-terminal residue" evidence="3">
    <location>
        <position position="1"/>
    </location>
</feature>
<dbReference type="PROSITE" id="PS51885">
    <property type="entry name" value="NEPRILYSIN"/>
    <property type="match status" value="1"/>
</dbReference>
<reference evidence="3" key="1">
    <citation type="submission" date="2021-02" db="EMBL/GenBank/DDBJ databases">
        <authorList>
            <person name="Nowell W R."/>
        </authorList>
    </citation>
    <scope>NUCLEOTIDE SEQUENCE</scope>
</reference>
<protein>
    <recommendedName>
        <fullName evidence="2">Peptidase M13 C-terminal domain-containing protein</fullName>
    </recommendedName>
</protein>
<sequence length="111" mass="12465">DADSKAKAVDKAAAIYENIGFPDYIASDNTTQLEKMYAEYIFGTSYIKNVLLMQQVKAREDFRTLHEAVDHRAWGDLPPTVVNAFYEPSTNAISFPAGILQMPFFNKDAPK</sequence>
<dbReference type="Pfam" id="PF01431">
    <property type="entry name" value="Peptidase_M13"/>
    <property type="match status" value="1"/>
</dbReference>
<dbReference type="PANTHER" id="PTHR11733">
    <property type="entry name" value="ZINC METALLOPROTEASE FAMILY M13 NEPRILYSIN-RELATED"/>
    <property type="match status" value="1"/>
</dbReference>
<dbReference type="GO" id="GO:0004222">
    <property type="term" value="F:metalloendopeptidase activity"/>
    <property type="evidence" value="ECO:0007669"/>
    <property type="project" value="InterPro"/>
</dbReference>
<dbReference type="SUPFAM" id="SSF55486">
    <property type="entry name" value="Metalloproteases ('zincins'), catalytic domain"/>
    <property type="match status" value="1"/>
</dbReference>
<dbReference type="PRINTS" id="PR00786">
    <property type="entry name" value="NEPRILYSIN"/>
</dbReference>
<dbReference type="InterPro" id="IPR018497">
    <property type="entry name" value="Peptidase_M13_C"/>
</dbReference>
<dbReference type="PANTHER" id="PTHR11733:SF167">
    <property type="entry name" value="FI17812P1-RELATED"/>
    <property type="match status" value="1"/>
</dbReference>
<feature type="domain" description="Peptidase M13 C-terminal" evidence="2">
    <location>
        <begin position="83"/>
        <end position="111"/>
    </location>
</feature>
<evidence type="ECO:0000313" key="3">
    <source>
        <dbReference type="EMBL" id="CAF4385092.1"/>
    </source>
</evidence>
<gene>
    <name evidence="3" type="ORF">OKA104_LOCUS50571</name>
</gene>
<comment type="similarity">
    <text evidence="1">Belongs to the peptidase M13 family.</text>
</comment>
<dbReference type="Gene3D" id="3.40.390.10">
    <property type="entry name" value="Collagenase (Catalytic Domain)"/>
    <property type="match status" value="1"/>
</dbReference>
<name>A0A820N5X9_9BILA</name>
<evidence type="ECO:0000256" key="1">
    <source>
        <dbReference type="ARBA" id="ARBA00007357"/>
    </source>
</evidence>